<dbReference type="HAMAP" id="MF_01023">
    <property type="entry name" value="HisC_aminotrans_2"/>
    <property type="match status" value="1"/>
</dbReference>
<dbReference type="EMBL" id="JAUEDK010000002">
    <property type="protein sequence ID" value="MDN0073602.1"/>
    <property type="molecule type" value="Genomic_DNA"/>
</dbReference>
<keyword evidence="8 11" id="KW-0663">Pyridoxal phosphate</keyword>
<dbReference type="SUPFAM" id="SSF53383">
    <property type="entry name" value="PLP-dependent transferases"/>
    <property type="match status" value="1"/>
</dbReference>
<dbReference type="CDD" id="cd00609">
    <property type="entry name" value="AAT_like"/>
    <property type="match status" value="1"/>
</dbReference>
<dbReference type="Pfam" id="PF00155">
    <property type="entry name" value="Aminotran_1_2"/>
    <property type="match status" value="1"/>
</dbReference>
<protein>
    <recommendedName>
        <fullName evidence="11">Histidinol-phosphate aminotransferase</fullName>
        <ecNumber evidence="11">2.6.1.9</ecNumber>
    </recommendedName>
    <alternativeName>
        <fullName evidence="11">Imidazole acetol-phosphate transaminase</fullName>
    </alternativeName>
</protein>
<dbReference type="InterPro" id="IPR005861">
    <property type="entry name" value="HisP_aminotrans"/>
</dbReference>
<dbReference type="GO" id="GO:0004400">
    <property type="term" value="F:histidinol-phosphate transaminase activity"/>
    <property type="evidence" value="ECO:0007669"/>
    <property type="project" value="UniProtKB-EC"/>
</dbReference>
<feature type="domain" description="Aminotransferase class I/classII large" evidence="12">
    <location>
        <begin position="36"/>
        <end position="358"/>
    </location>
</feature>
<evidence type="ECO:0000256" key="6">
    <source>
        <dbReference type="ARBA" id="ARBA00022605"/>
    </source>
</evidence>
<dbReference type="PANTHER" id="PTHR42885">
    <property type="entry name" value="HISTIDINOL-PHOSPHATE AMINOTRANSFERASE-RELATED"/>
    <property type="match status" value="1"/>
</dbReference>
<dbReference type="InterPro" id="IPR015421">
    <property type="entry name" value="PyrdxlP-dep_Trfase_major"/>
</dbReference>
<gene>
    <name evidence="11 13" type="primary">hisC</name>
    <name evidence="13" type="ORF">QU481_01675</name>
</gene>
<dbReference type="Proteomes" id="UP001168540">
    <property type="component" value="Unassembled WGS sequence"/>
</dbReference>
<dbReference type="InterPro" id="IPR001917">
    <property type="entry name" value="Aminotrans_II_pyridoxalP_BS"/>
</dbReference>
<dbReference type="PROSITE" id="PS00599">
    <property type="entry name" value="AA_TRANSFER_CLASS_2"/>
    <property type="match status" value="1"/>
</dbReference>
<evidence type="ECO:0000256" key="5">
    <source>
        <dbReference type="ARBA" id="ARBA00022576"/>
    </source>
</evidence>
<evidence type="ECO:0000256" key="10">
    <source>
        <dbReference type="ARBA" id="ARBA00047481"/>
    </source>
</evidence>
<evidence type="ECO:0000313" key="14">
    <source>
        <dbReference type="Proteomes" id="UP001168540"/>
    </source>
</evidence>
<evidence type="ECO:0000313" key="13">
    <source>
        <dbReference type="EMBL" id="MDN0073602.1"/>
    </source>
</evidence>
<comment type="similarity">
    <text evidence="3 11">Belongs to the class-II pyridoxal-phosphate-dependent aminotransferase family. Histidinol-phosphate aminotransferase subfamily.</text>
</comment>
<evidence type="ECO:0000256" key="4">
    <source>
        <dbReference type="ARBA" id="ARBA00011738"/>
    </source>
</evidence>
<evidence type="ECO:0000256" key="9">
    <source>
        <dbReference type="ARBA" id="ARBA00023102"/>
    </source>
</evidence>
<keyword evidence="6 11" id="KW-0028">Amino-acid biosynthesis</keyword>
<comment type="cofactor">
    <cofactor evidence="1 11">
        <name>pyridoxal 5'-phosphate</name>
        <dbReference type="ChEBI" id="CHEBI:597326"/>
    </cofactor>
</comment>
<keyword evidence="7 11" id="KW-0808">Transferase</keyword>
<dbReference type="EC" id="2.6.1.9" evidence="11"/>
<evidence type="ECO:0000256" key="2">
    <source>
        <dbReference type="ARBA" id="ARBA00005011"/>
    </source>
</evidence>
<comment type="subunit">
    <text evidence="4 11">Homodimer.</text>
</comment>
<reference evidence="13" key="1">
    <citation type="submission" date="2023-06" db="EMBL/GenBank/DDBJ databases">
        <authorList>
            <person name="Zhang S."/>
        </authorList>
    </citation>
    <scope>NUCLEOTIDE SEQUENCE</scope>
    <source>
        <strain evidence="13">SG2303</strain>
    </source>
</reference>
<dbReference type="InterPro" id="IPR004839">
    <property type="entry name" value="Aminotransferase_I/II_large"/>
</dbReference>
<evidence type="ECO:0000256" key="8">
    <source>
        <dbReference type="ARBA" id="ARBA00022898"/>
    </source>
</evidence>
<sequence>MGHLPTSPTLIMSRFWSPVVHNLTPYVPGEQPKLTNLIKLNTNENPYGPSPKVQAAMQAEIADTLRLYPDPNADKLKAAIATYHGVSPAEVFVGNGSDEVLAHAFQALLKHDAPLLFPDITYSFYPVYCGLYGIDYRTVALSDTLEISTDDYRQDCGAIIFPNPNAPTGRLLARDAIETLLNEHPNQVVVVDEAYIDFGGDSAIPLVSRYPNLLVVQTLSKSRSLAGLRVGFAIGHPALIEALERVKNSFNSYPLDRLAIAGAAASFEDEAYFRQTCQAVINSRETLVGELTHLGFEVLPSAANFVFARHPLRDAATLAAALRERAIIVRHFRQPRIEQFLRISIGTDAECGALVKALEELLSA</sequence>
<keyword evidence="9 11" id="KW-0368">Histidine biosynthesis</keyword>
<comment type="caution">
    <text evidence="13">The sequence shown here is derived from an EMBL/GenBank/DDBJ whole genome shotgun (WGS) entry which is preliminary data.</text>
</comment>
<comment type="catalytic activity">
    <reaction evidence="10 11">
        <text>L-histidinol phosphate + 2-oxoglutarate = 3-(imidazol-4-yl)-2-oxopropyl phosphate + L-glutamate</text>
        <dbReference type="Rhea" id="RHEA:23744"/>
        <dbReference type="ChEBI" id="CHEBI:16810"/>
        <dbReference type="ChEBI" id="CHEBI:29985"/>
        <dbReference type="ChEBI" id="CHEBI:57766"/>
        <dbReference type="ChEBI" id="CHEBI:57980"/>
        <dbReference type="EC" id="2.6.1.9"/>
    </reaction>
</comment>
<comment type="pathway">
    <text evidence="2 11">Amino-acid biosynthesis; L-histidine biosynthesis; L-histidine from 5-phospho-alpha-D-ribose 1-diphosphate: step 7/9.</text>
</comment>
<evidence type="ECO:0000259" key="12">
    <source>
        <dbReference type="Pfam" id="PF00155"/>
    </source>
</evidence>
<dbReference type="Gene3D" id="3.40.640.10">
    <property type="entry name" value="Type I PLP-dependent aspartate aminotransferase-like (Major domain)"/>
    <property type="match status" value="1"/>
</dbReference>
<evidence type="ECO:0000256" key="11">
    <source>
        <dbReference type="HAMAP-Rule" id="MF_01023"/>
    </source>
</evidence>
<dbReference type="Gene3D" id="3.90.1150.10">
    <property type="entry name" value="Aspartate Aminotransferase, domain 1"/>
    <property type="match status" value="1"/>
</dbReference>
<evidence type="ECO:0000256" key="7">
    <source>
        <dbReference type="ARBA" id="ARBA00022679"/>
    </source>
</evidence>
<name>A0ABT7XII5_9NEIS</name>
<proteinExistence type="inferred from homology"/>
<evidence type="ECO:0000256" key="1">
    <source>
        <dbReference type="ARBA" id="ARBA00001933"/>
    </source>
</evidence>
<keyword evidence="5 11" id="KW-0032">Aminotransferase</keyword>
<dbReference type="PANTHER" id="PTHR42885:SF2">
    <property type="entry name" value="HISTIDINOL-PHOSPHATE AMINOTRANSFERASE"/>
    <property type="match status" value="1"/>
</dbReference>
<feature type="modified residue" description="N6-(pyridoxal phosphate)lysine" evidence="11">
    <location>
        <position position="221"/>
    </location>
</feature>
<organism evidence="13 14">
    <name type="scientific">Crenobacter oryzisoli</name>
    <dbReference type="NCBI Taxonomy" id="3056844"/>
    <lineage>
        <taxon>Bacteria</taxon>
        <taxon>Pseudomonadati</taxon>
        <taxon>Pseudomonadota</taxon>
        <taxon>Betaproteobacteria</taxon>
        <taxon>Neisseriales</taxon>
        <taxon>Neisseriaceae</taxon>
        <taxon>Crenobacter</taxon>
    </lineage>
</organism>
<evidence type="ECO:0000256" key="3">
    <source>
        <dbReference type="ARBA" id="ARBA00007970"/>
    </source>
</evidence>
<dbReference type="InterPro" id="IPR015422">
    <property type="entry name" value="PyrdxlP-dep_Trfase_small"/>
</dbReference>
<dbReference type="InterPro" id="IPR015424">
    <property type="entry name" value="PyrdxlP-dep_Trfase"/>
</dbReference>
<dbReference type="NCBIfam" id="TIGR01141">
    <property type="entry name" value="hisC"/>
    <property type="match status" value="1"/>
</dbReference>
<keyword evidence="14" id="KW-1185">Reference proteome</keyword>
<accession>A0ABT7XII5</accession>